<dbReference type="InterPro" id="IPR019734">
    <property type="entry name" value="TPR_rpt"/>
</dbReference>
<dbReference type="InterPro" id="IPR028275">
    <property type="entry name" value="CLU_N"/>
</dbReference>
<dbReference type="PANTHER" id="PTHR12601">
    <property type="entry name" value="EUKARYOTIC TRANSLATION INITIATION FACTOR 3 SUBUNIT EIF-3"/>
    <property type="match status" value="1"/>
</dbReference>
<dbReference type="GO" id="GO:0005737">
    <property type="term" value="C:cytoplasm"/>
    <property type="evidence" value="ECO:0007669"/>
    <property type="project" value="TreeGrafter"/>
</dbReference>
<dbReference type="EMBL" id="MDYQ01000479">
    <property type="protein sequence ID" value="PRP74275.1"/>
    <property type="molecule type" value="Genomic_DNA"/>
</dbReference>
<evidence type="ECO:0000256" key="1">
    <source>
        <dbReference type="ARBA" id="ARBA00022490"/>
    </source>
</evidence>
<proteinExistence type="predicted"/>
<feature type="compositionally biased region" description="Polar residues" evidence="2">
    <location>
        <begin position="154"/>
        <end position="182"/>
    </location>
</feature>
<feature type="compositionally biased region" description="Basic and acidic residues" evidence="2">
    <location>
        <begin position="184"/>
        <end position="200"/>
    </location>
</feature>
<dbReference type="Pfam" id="PF13424">
    <property type="entry name" value="TPR_12"/>
    <property type="match status" value="2"/>
</dbReference>
<evidence type="ECO:0000256" key="2">
    <source>
        <dbReference type="SAM" id="MobiDB-lite"/>
    </source>
</evidence>
<accession>A0A2P6MRF1</accession>
<feature type="domain" description="Clu" evidence="3">
    <location>
        <begin position="538"/>
        <end position="776"/>
    </location>
</feature>
<dbReference type="SMART" id="SM00028">
    <property type="entry name" value="TPR"/>
    <property type="match status" value="4"/>
</dbReference>
<name>A0A2P6MRF1_9EUKA</name>
<gene>
    <name evidence="4" type="ORF">PROFUN_12022</name>
</gene>
<dbReference type="InterPro" id="IPR033646">
    <property type="entry name" value="CLU-central"/>
</dbReference>
<dbReference type="InterPro" id="IPR027523">
    <property type="entry name" value="CLU_prot"/>
</dbReference>
<feature type="compositionally biased region" description="Basic residues" evidence="2">
    <location>
        <begin position="207"/>
        <end position="216"/>
    </location>
</feature>
<dbReference type="Gene3D" id="1.25.40.10">
    <property type="entry name" value="Tetratricopeptide repeat domain"/>
    <property type="match status" value="1"/>
</dbReference>
<dbReference type="InterPro" id="IPR007967">
    <property type="entry name" value="GSKIP_dom"/>
</dbReference>
<dbReference type="InterPro" id="IPR025697">
    <property type="entry name" value="CLU_dom"/>
</dbReference>
<dbReference type="Pfam" id="PF15044">
    <property type="entry name" value="CLU_N"/>
    <property type="match status" value="1"/>
</dbReference>
<dbReference type="PANTHER" id="PTHR12601:SF6">
    <property type="entry name" value="CLUSTERED MITOCHONDRIA PROTEIN HOMOLOG"/>
    <property type="match status" value="1"/>
</dbReference>
<feature type="region of interest" description="Disordered" evidence="2">
    <location>
        <begin position="800"/>
        <end position="820"/>
    </location>
</feature>
<reference evidence="4 5" key="1">
    <citation type="journal article" date="2018" name="Genome Biol. Evol.">
        <title>Multiple Roots of Fruiting Body Formation in Amoebozoa.</title>
        <authorList>
            <person name="Hillmann F."/>
            <person name="Forbes G."/>
            <person name="Novohradska S."/>
            <person name="Ferling I."/>
            <person name="Riege K."/>
            <person name="Groth M."/>
            <person name="Westermann M."/>
            <person name="Marz M."/>
            <person name="Spaller T."/>
            <person name="Winckler T."/>
            <person name="Schaap P."/>
            <person name="Glockner G."/>
        </authorList>
    </citation>
    <scope>NUCLEOTIDE SEQUENCE [LARGE SCALE GENOMIC DNA]</scope>
    <source>
        <strain evidence="4 5">Jena</strain>
    </source>
</reference>
<protein>
    <recommendedName>
        <fullName evidence="3">Clu domain-containing protein</fullName>
    </recommendedName>
</protein>
<evidence type="ECO:0000313" key="5">
    <source>
        <dbReference type="Proteomes" id="UP000241769"/>
    </source>
</evidence>
<keyword evidence="5" id="KW-1185">Reference proteome</keyword>
<dbReference type="InterPro" id="IPR011990">
    <property type="entry name" value="TPR-like_helical_dom_sf"/>
</dbReference>
<dbReference type="PROSITE" id="PS51823">
    <property type="entry name" value="CLU"/>
    <property type="match status" value="1"/>
</dbReference>
<dbReference type="SUPFAM" id="SSF103107">
    <property type="entry name" value="Hypothetical protein c14orf129, hspc210"/>
    <property type="match status" value="1"/>
</dbReference>
<dbReference type="OrthoDB" id="1414216at2759"/>
<comment type="caution">
    <text evidence="4">The sequence shown here is derived from an EMBL/GenBank/DDBJ whole genome shotgun (WGS) entry which is preliminary data.</text>
</comment>
<evidence type="ECO:0000259" key="3">
    <source>
        <dbReference type="PROSITE" id="PS51823"/>
    </source>
</evidence>
<dbReference type="Gene3D" id="3.30.2280.10">
    <property type="entry name" value="Hypothetical protein (hspc210)"/>
    <property type="match status" value="1"/>
</dbReference>
<sequence length="1304" mass="146853">MHRDVSHYENSRSSYDAPRHDALNLGYVIDPSFTSSDGYDGDTFFYLPSRLTEFEDEEEEEHDFYSDPLCQSPQSTNPYDARNHSFFADHSEMEEEYGELGGFMADIPQSTIDKASNISFNKLGVAPKTVLSVARASEMQGSHHNVMSAAVSTVHNTQKSSMNMSLRSNPTTSNNNGDTVGLQTKEELYGRLQVKERGKSENYGGKRNGKNGRGNRGRGSQRNSNHKREEESKMSLNDLLISLRDNEKTAELSDKKNGDIAFERVTWSSSDSKLQPIPIQVKTLNGHHISMQVSMEDSVQVILQSLSEAANTCHLTCFYLTCDTTRVSDFTALYEVPKLGANSVFVMHEDTYDEKSARVHVKRLREILYTNDAAGTEDQFTSCLLPCFEDDDEITLSSPDASEDLPMVSTSISSFFPETKKTTTCVKNMFFSGWNPPPGNRRLQGDLFYLEVETMEDKRFFITGCPSGFYVNESTISLFSSKVHPRWPISHSLAALLSLVSPMFKESFQGLLSNRYERDPFEIYPVPLPTRSWLAPQKPHTYDLNRSRDSSALSNNLDGQFRDWNEEYQSSKELDRTSVRERIVRDHAIIKVNNDFVEAATRGACAIINKTVPPLNPMDPKPVQMYIYNNIFFSYAIDTDDKYEEVEGRYTYTSANNDLKGVIAYNSTNTEGLYTLTTAIIDYRGYRMVAQSMIPGIFNPSTVVYSSTDFDKDQVFGGLLKKAAGILHIPGHDIVDKSGQTVKIYCSAPTKGIVGTDGRRYIIDLCRVTPQDANYRGNLGVMAILRPELINILNESEKMNASRNVDPTDKQKGEKEETEHNIVSLNPDSFSTATLGGTEEEQAVDCQSVESASAYILDQVIPNLVNEFSSFVCIPVDGQTLTIMMHHRGINMRYLGVVTSLSPQGFIRDLCLREMIARSAKHLLRGILFETQLPFLAPAIAHFFNCLLSRKRSEKEEEGKKKKKKKKKNGPGFLHTHKTLWAAVQRTISLRFKYDLSEEEIDGLREVPLFRNLCLKMNIQMAARDYDFTLEAPFFIEDVLDMFPVVKHCQPKTADGHDLLESGVSYLAQGRLDIAFELLSEALVIFSQVYGPMHHATAVCFSNMAMVLYQSGDPAEAVVYQQKAVIINERVQGLDHHETSQSYGNLALFCHKTGKVKLALNYIQRALYLGYLACGLAHPDNGTSFTNMGMILQDLHLTQESTKYFTKALSCCESLQGTDHLLLTAAIYHAMAINYDVMNNHREAMHFERKNYLILKRVVTDTRDPRITESDVLMKDFLQKALEFEKSQKMAATATPSRTSTISS</sequence>
<keyword evidence="1" id="KW-0963">Cytoplasm</keyword>
<dbReference type="Proteomes" id="UP000241769">
    <property type="component" value="Unassembled WGS sequence"/>
</dbReference>
<organism evidence="4 5">
    <name type="scientific">Planoprotostelium fungivorum</name>
    <dbReference type="NCBI Taxonomy" id="1890364"/>
    <lineage>
        <taxon>Eukaryota</taxon>
        <taxon>Amoebozoa</taxon>
        <taxon>Evosea</taxon>
        <taxon>Variosea</taxon>
        <taxon>Cavosteliida</taxon>
        <taxon>Cavosteliaceae</taxon>
        <taxon>Planoprotostelium</taxon>
    </lineage>
</organism>
<evidence type="ECO:0000313" key="4">
    <source>
        <dbReference type="EMBL" id="PRP74275.1"/>
    </source>
</evidence>
<dbReference type="FunCoup" id="A0A2P6MRF1">
    <property type="interactions" value="690"/>
</dbReference>
<dbReference type="InParanoid" id="A0A2P6MRF1"/>
<dbReference type="CDD" id="cd15466">
    <property type="entry name" value="CLU-central"/>
    <property type="match status" value="1"/>
</dbReference>
<dbReference type="Pfam" id="PF13236">
    <property type="entry name" value="CLU"/>
    <property type="match status" value="1"/>
</dbReference>
<dbReference type="FunFam" id="3.30.2280.10:FF:000002">
    <property type="entry name" value="Clustered mitochondria protein homolog"/>
    <property type="match status" value="1"/>
</dbReference>
<dbReference type="Pfam" id="PF05303">
    <property type="entry name" value="GSKIP_dom"/>
    <property type="match status" value="1"/>
</dbReference>
<dbReference type="SUPFAM" id="SSF48452">
    <property type="entry name" value="TPR-like"/>
    <property type="match status" value="1"/>
</dbReference>
<dbReference type="Pfam" id="PF12807">
    <property type="entry name" value="eIF3_p135"/>
    <property type="match status" value="1"/>
</dbReference>
<dbReference type="InterPro" id="IPR023231">
    <property type="entry name" value="GSKIP_dom_sf"/>
</dbReference>
<feature type="region of interest" description="Disordered" evidence="2">
    <location>
        <begin position="154"/>
        <end position="236"/>
    </location>
</feature>